<organism evidence="3 4">
    <name type="scientific">Streptomyces javensis</name>
    <dbReference type="NCBI Taxonomy" id="114698"/>
    <lineage>
        <taxon>Bacteria</taxon>
        <taxon>Bacillati</taxon>
        <taxon>Actinomycetota</taxon>
        <taxon>Actinomycetes</taxon>
        <taxon>Kitasatosporales</taxon>
        <taxon>Streptomycetaceae</taxon>
        <taxon>Streptomyces</taxon>
        <taxon>Streptomyces violaceusniger group</taxon>
    </lineage>
</organism>
<feature type="domain" description="Protein kinase" evidence="2">
    <location>
        <begin position="1"/>
        <end position="136"/>
    </location>
</feature>
<proteinExistence type="predicted"/>
<dbReference type="EMBL" id="JAEEAQ010001675">
    <property type="protein sequence ID" value="MBI0320589.1"/>
    <property type="molecule type" value="Genomic_DNA"/>
</dbReference>
<keyword evidence="1" id="KW-0853">WD repeat</keyword>
<dbReference type="PANTHER" id="PTHR17583">
    <property type="entry name" value="PHOSPHOINOSITIDE 3-KINASE REGULATORY SUBUNIT 4"/>
    <property type="match status" value="1"/>
</dbReference>
<gene>
    <name evidence="3" type="ORF">JBF12_48130</name>
</gene>
<dbReference type="SUPFAM" id="SSF56112">
    <property type="entry name" value="Protein kinase-like (PK-like)"/>
    <property type="match status" value="1"/>
</dbReference>
<dbReference type="Pfam" id="PF00069">
    <property type="entry name" value="Pkinase"/>
    <property type="match status" value="1"/>
</dbReference>
<evidence type="ECO:0000259" key="2">
    <source>
        <dbReference type="PROSITE" id="PS50011"/>
    </source>
</evidence>
<dbReference type="InterPro" id="IPR011009">
    <property type="entry name" value="Kinase-like_dom_sf"/>
</dbReference>
<dbReference type="InterPro" id="IPR000719">
    <property type="entry name" value="Prot_kinase_dom"/>
</dbReference>
<evidence type="ECO:0000313" key="4">
    <source>
        <dbReference type="Proteomes" id="UP000638849"/>
    </source>
</evidence>
<comment type="caution">
    <text evidence="3">The sequence shown here is derived from an EMBL/GenBank/DDBJ whole genome shotgun (WGS) entry which is preliminary data.</text>
</comment>
<dbReference type="Gene3D" id="1.10.510.10">
    <property type="entry name" value="Transferase(Phosphotransferase) domain 1"/>
    <property type="match status" value="1"/>
</dbReference>
<dbReference type="PROSITE" id="PS50011">
    <property type="entry name" value="PROTEIN_KINASE_DOM"/>
    <property type="match status" value="1"/>
</dbReference>
<dbReference type="InterPro" id="IPR008271">
    <property type="entry name" value="Ser/Thr_kinase_AS"/>
</dbReference>
<protein>
    <recommendedName>
        <fullName evidence="2">Protein kinase domain-containing protein</fullName>
    </recommendedName>
</protein>
<accession>A0ABS0RUU7</accession>
<dbReference type="Proteomes" id="UP000638849">
    <property type="component" value="Unassembled WGS sequence"/>
</dbReference>
<reference evidence="3 4" key="1">
    <citation type="submission" date="2020-12" db="EMBL/GenBank/DDBJ databases">
        <authorList>
            <person name="Kusuma A.B."/>
            <person name="Nouioui I."/>
            <person name="Goodfellow M."/>
        </authorList>
    </citation>
    <scope>NUCLEOTIDE SEQUENCE [LARGE SCALE GENOMIC DNA]</scope>
    <source>
        <strain evidence="3 4">DSM 41764</strain>
    </source>
</reference>
<keyword evidence="4" id="KW-1185">Reference proteome</keyword>
<feature type="non-terminal residue" evidence="3">
    <location>
        <position position="1"/>
    </location>
</feature>
<dbReference type="PANTHER" id="PTHR17583:SF0">
    <property type="entry name" value="PHOSPHOINOSITIDE 3-KINASE REGULATORY SUBUNIT 4"/>
    <property type="match status" value="1"/>
</dbReference>
<dbReference type="PROSITE" id="PS00108">
    <property type="entry name" value="PROTEIN_KINASE_ST"/>
    <property type="match status" value="1"/>
</dbReference>
<evidence type="ECO:0000256" key="1">
    <source>
        <dbReference type="ARBA" id="ARBA00022574"/>
    </source>
</evidence>
<name>A0ABS0RUU7_9ACTN</name>
<dbReference type="InterPro" id="IPR045162">
    <property type="entry name" value="Vps15-like"/>
</dbReference>
<feature type="non-terminal residue" evidence="3">
    <location>
        <position position="136"/>
    </location>
</feature>
<evidence type="ECO:0000313" key="3">
    <source>
        <dbReference type="EMBL" id="MBI0320589.1"/>
    </source>
</evidence>
<sequence>IEKKWIAFQLLCALRDCHSLDVYHGDIKTENVLVTAWNWLYLSDFSSSFKPTFLPEDNPADFSFFFDISGRRTCYLAPERFSVAGEEPSESGVNWAMDIFSAGCVIAELFIEAPIFNLSQMYKYRKGEYSPEHSQI</sequence>